<keyword evidence="2" id="KW-1133">Transmembrane helix</keyword>
<dbReference type="Gene3D" id="3.40.630.10">
    <property type="entry name" value="Zn peptidases"/>
    <property type="match status" value="1"/>
</dbReference>
<dbReference type="InterPro" id="IPR046450">
    <property type="entry name" value="PA_dom_sf"/>
</dbReference>
<dbReference type="Pfam" id="PF04389">
    <property type="entry name" value="Peptidase_M28"/>
    <property type="match status" value="1"/>
</dbReference>
<dbReference type="PANTHER" id="PTHR10404:SF72">
    <property type="entry name" value="ZINC METALLOPROTEASE TRE2-RELATED"/>
    <property type="match status" value="1"/>
</dbReference>
<dbReference type="InterPro" id="IPR039373">
    <property type="entry name" value="Peptidase_M28B"/>
</dbReference>
<evidence type="ECO:0000256" key="1">
    <source>
        <dbReference type="ARBA" id="ARBA00005634"/>
    </source>
</evidence>
<dbReference type="FunFam" id="3.40.630.10:FF:000101">
    <property type="entry name" value="N-acetylated alpha-linked acidic dipeptidase like 1"/>
    <property type="match status" value="1"/>
</dbReference>
<keyword evidence="2" id="KW-0812">Transmembrane</keyword>
<dbReference type="AlphaFoldDB" id="A0A642UHM8"/>
<gene>
    <name evidence="5" type="ORF">DIURU_004421</name>
</gene>
<dbReference type="OMA" id="RIIDPIY"/>
<dbReference type="SUPFAM" id="SSF47672">
    <property type="entry name" value="Transferrin receptor-like dimerisation domain"/>
    <property type="match status" value="1"/>
</dbReference>
<evidence type="ECO:0000259" key="4">
    <source>
        <dbReference type="Pfam" id="PF04389"/>
    </source>
</evidence>
<protein>
    <recommendedName>
        <fullName evidence="7">Peptide hydrolase</fullName>
    </recommendedName>
</protein>
<keyword evidence="6" id="KW-1185">Reference proteome</keyword>
<organism evidence="5 6">
    <name type="scientific">Diutina rugosa</name>
    <name type="common">Yeast</name>
    <name type="synonym">Candida rugosa</name>
    <dbReference type="NCBI Taxonomy" id="5481"/>
    <lineage>
        <taxon>Eukaryota</taxon>
        <taxon>Fungi</taxon>
        <taxon>Dikarya</taxon>
        <taxon>Ascomycota</taxon>
        <taxon>Saccharomycotina</taxon>
        <taxon>Pichiomycetes</taxon>
        <taxon>Debaryomycetaceae</taxon>
        <taxon>Diutina</taxon>
    </lineage>
</organism>
<evidence type="ECO:0000313" key="6">
    <source>
        <dbReference type="Proteomes" id="UP000449547"/>
    </source>
</evidence>
<dbReference type="OrthoDB" id="5841748at2759"/>
<evidence type="ECO:0000259" key="3">
    <source>
        <dbReference type="Pfam" id="PF04253"/>
    </source>
</evidence>
<dbReference type="SUPFAM" id="SSF52025">
    <property type="entry name" value="PA domain"/>
    <property type="match status" value="1"/>
</dbReference>
<dbReference type="Proteomes" id="UP000449547">
    <property type="component" value="Unassembled WGS sequence"/>
</dbReference>
<comment type="similarity">
    <text evidence="1">Belongs to the peptidase M28 family. M28B subfamily.</text>
</comment>
<proteinExistence type="inferred from homology"/>
<dbReference type="Gene3D" id="1.20.930.40">
    <property type="entry name" value="Transferrin receptor-like, dimerisation domain"/>
    <property type="match status" value="1"/>
</dbReference>
<dbReference type="GeneID" id="54783072"/>
<dbReference type="SUPFAM" id="SSF53187">
    <property type="entry name" value="Zn-dependent exopeptidases"/>
    <property type="match status" value="1"/>
</dbReference>
<dbReference type="GO" id="GO:0004180">
    <property type="term" value="F:carboxypeptidase activity"/>
    <property type="evidence" value="ECO:0007669"/>
    <property type="project" value="TreeGrafter"/>
</dbReference>
<sequence length="819" mass="90703">MPQYTRLPSDEGGSSMPSDPPMYADVGMEQFEIEDDAPGPRESLLFRMKLATKKFTYGLRSSVVVPLQRLMDPVREGYNYVDMLYERFILKMGNPLVVKRLLYVGFVLAIVFYITHASAFKQNGVSGTTGGTFYSGHFYDVDILGQNFAKYISPSNMEENLAYLSQEPRLAGTGQDLVSARYVHDWFKSNGLHHCDIQEVSVHINYPVPHQSSLKIGDWQATLYEPGNGTDPVLPYWAFVPNGMASDGEISAGIVYVGQGSPDDFDALAAKQVSLQDRVVVASMGGIPESEKVVLAHKFGAKAMVLISPAGGDEYDPEVRDRIISRPNVGRVRQSFGSVLSPDWSNAKRDEPRGFVPRVSWDKSPVTPKIPVLPISHADGQILLEKVKANGKNNVDFGNHLVSGDGSVEVKLTVATDSRPVQKAWNVVGSIPGREVTGQAIIVGAGRDSVGPDTTGSASSTTVLLELVRALTQLQRQKGWSPARSIYFMSWDATNYNLAGSTEWVEFQREELKQQGYVYVDINDVVTGGNLEVKGHPALHSAIFDGLKRGTGASGKSFYDEFRDNHDGTADLSYAMNEEKNYLPFINAANIPAMELRFVADKEDGVRGTCANNWNAFVDHHIDPGMKNHFHAVYATGLIMLQLLESPFIPYDLQMWAAKLTHYRRQLESFIDRYIAAHPESITPVIHYAALDQGIGKLNEAGVGLRRNIKAWTESMARFDHIEAPALRMFRLRLNELIMDYNPRFVIDIKGESGRTSTYRNVLFGPSLYAPNSEPSLGSSDNGDNAFPVIRDYVYEKDWGRVQSEINRLGAFLTNAATG</sequence>
<dbReference type="Gene3D" id="3.50.30.30">
    <property type="match status" value="1"/>
</dbReference>
<evidence type="ECO:0000256" key="2">
    <source>
        <dbReference type="SAM" id="Phobius"/>
    </source>
</evidence>
<feature type="transmembrane region" description="Helical" evidence="2">
    <location>
        <begin position="101"/>
        <end position="120"/>
    </location>
</feature>
<dbReference type="VEuPathDB" id="FungiDB:DIURU_004421"/>
<dbReference type="EMBL" id="SWFT01000125">
    <property type="protein sequence ID" value="KAA8899239.1"/>
    <property type="molecule type" value="Genomic_DNA"/>
</dbReference>
<dbReference type="InterPro" id="IPR007365">
    <property type="entry name" value="TFR-like_dimer_dom"/>
</dbReference>
<keyword evidence="2" id="KW-0472">Membrane</keyword>
<dbReference type="PANTHER" id="PTHR10404">
    <property type="entry name" value="N-ACETYLATED-ALPHA-LINKED ACIDIC DIPEPTIDASE"/>
    <property type="match status" value="1"/>
</dbReference>
<feature type="domain" description="Peptidase M28" evidence="4">
    <location>
        <begin position="426"/>
        <end position="598"/>
    </location>
</feature>
<dbReference type="Pfam" id="PF04253">
    <property type="entry name" value="TFR_dimer"/>
    <property type="match status" value="1"/>
</dbReference>
<name>A0A642UHM8_DIURU</name>
<reference evidence="5 6" key="1">
    <citation type="submission" date="2019-07" db="EMBL/GenBank/DDBJ databases">
        <title>Genome assembly of two rare yeast pathogens: Diutina rugosa and Trichomonascus ciferrii.</title>
        <authorList>
            <person name="Mixao V."/>
            <person name="Saus E."/>
            <person name="Hansen A."/>
            <person name="Lass-Flor C."/>
            <person name="Gabaldon T."/>
        </authorList>
    </citation>
    <scope>NUCLEOTIDE SEQUENCE [LARGE SCALE GENOMIC DNA]</scope>
    <source>
        <strain evidence="5 6">CBS 613</strain>
    </source>
</reference>
<comment type="caution">
    <text evidence="5">The sequence shown here is derived from an EMBL/GenBank/DDBJ whole genome shotgun (WGS) entry which is preliminary data.</text>
</comment>
<evidence type="ECO:0008006" key="7">
    <source>
        <dbReference type="Google" id="ProtNLM"/>
    </source>
</evidence>
<dbReference type="InterPro" id="IPR036757">
    <property type="entry name" value="TFR-like_dimer_dom_sf"/>
</dbReference>
<accession>A0A642UHM8</accession>
<dbReference type="InterPro" id="IPR007484">
    <property type="entry name" value="Peptidase_M28"/>
</dbReference>
<dbReference type="RefSeq" id="XP_034010797.1">
    <property type="nucleotide sequence ID" value="XM_034157293.1"/>
</dbReference>
<feature type="domain" description="Transferrin receptor-like dimerisation" evidence="3">
    <location>
        <begin position="687"/>
        <end position="817"/>
    </location>
</feature>
<evidence type="ECO:0000313" key="5">
    <source>
        <dbReference type="EMBL" id="KAA8899239.1"/>
    </source>
</evidence>